<evidence type="ECO:0000313" key="2">
    <source>
        <dbReference type="EMBL" id="BEI92319.1"/>
    </source>
</evidence>
<keyword evidence="3" id="KW-1185">Reference proteome</keyword>
<dbReference type="InterPro" id="IPR003033">
    <property type="entry name" value="SCP2_sterol-bd_dom"/>
</dbReference>
<dbReference type="Gene3D" id="3.30.1050.10">
    <property type="entry name" value="SCP2 sterol-binding domain"/>
    <property type="match status" value="1"/>
</dbReference>
<dbReference type="KEGG" id="ccac:CcaHIS019_0411390"/>
<dbReference type="PANTHER" id="PTHR10094">
    <property type="entry name" value="STEROL CARRIER PROTEIN 2 SCP-2 FAMILY PROTEIN"/>
    <property type="match status" value="1"/>
</dbReference>
<dbReference type="RefSeq" id="XP_060457584.1">
    <property type="nucleotide sequence ID" value="XM_060601052.1"/>
</dbReference>
<dbReference type="Proteomes" id="UP001233271">
    <property type="component" value="Chromosome 4"/>
</dbReference>
<name>A0AA48L5F3_9TREE</name>
<dbReference type="EMBL" id="AP028215">
    <property type="protein sequence ID" value="BEI92319.1"/>
    <property type="molecule type" value="Genomic_DNA"/>
</dbReference>
<dbReference type="SUPFAM" id="SSF55718">
    <property type="entry name" value="SCP-like"/>
    <property type="match status" value="1"/>
</dbReference>
<protein>
    <recommendedName>
        <fullName evidence="1">SCP2 domain-containing protein</fullName>
    </recommendedName>
</protein>
<gene>
    <name evidence="2" type="ORF">CcaverHIS019_0411390</name>
</gene>
<dbReference type="Pfam" id="PF02036">
    <property type="entry name" value="SCP2"/>
    <property type="match status" value="1"/>
</dbReference>
<dbReference type="GO" id="GO:0005829">
    <property type="term" value="C:cytosol"/>
    <property type="evidence" value="ECO:0007669"/>
    <property type="project" value="TreeGrafter"/>
</dbReference>
<accession>A0AA48L5F3</accession>
<dbReference type="FunFam" id="3.30.1050.10:FF:000001">
    <property type="entry name" value="Putative Non-specific lipid-transfer protein"/>
    <property type="match status" value="1"/>
</dbReference>
<dbReference type="PANTHER" id="PTHR10094:SF28">
    <property type="entry name" value="SCP2 DOMAIN-CONTAINING PROTEIN"/>
    <property type="match status" value="1"/>
</dbReference>
<proteinExistence type="predicted"/>
<sequence>MSDLKETGFKSGDIFAAVAAAFAGLDDAEKQKQIKKTNGIFQINVETSDKKSQTWVIDLKQDGTVTKGAGKKPDVTVNLGDDTFVALADGKLNAQKAFMTGQLKVKGNIMLATKLDGVLKASKGKL</sequence>
<reference evidence="2" key="1">
    <citation type="journal article" date="2023" name="BMC Genomics">
        <title>Chromosome-level genome assemblies of Cutaneotrichosporon spp. (Trichosporonales, Basidiomycota) reveal imbalanced evolution between nucleotide sequences and chromosome synteny.</title>
        <authorList>
            <person name="Kobayashi Y."/>
            <person name="Kayamori A."/>
            <person name="Aoki K."/>
            <person name="Shiwa Y."/>
            <person name="Matsutani M."/>
            <person name="Fujita N."/>
            <person name="Sugita T."/>
            <person name="Iwasaki W."/>
            <person name="Tanaka N."/>
            <person name="Takashima M."/>
        </authorList>
    </citation>
    <scope>NUCLEOTIDE SEQUENCE</scope>
    <source>
        <strain evidence="2">HIS019</strain>
    </source>
</reference>
<organism evidence="2 3">
    <name type="scientific">Cutaneotrichosporon cavernicola</name>
    <dbReference type="NCBI Taxonomy" id="279322"/>
    <lineage>
        <taxon>Eukaryota</taxon>
        <taxon>Fungi</taxon>
        <taxon>Dikarya</taxon>
        <taxon>Basidiomycota</taxon>
        <taxon>Agaricomycotina</taxon>
        <taxon>Tremellomycetes</taxon>
        <taxon>Trichosporonales</taxon>
        <taxon>Trichosporonaceae</taxon>
        <taxon>Cutaneotrichosporon</taxon>
    </lineage>
</organism>
<dbReference type="AlphaFoldDB" id="A0AA48L5F3"/>
<feature type="domain" description="SCP2" evidence="1">
    <location>
        <begin position="26"/>
        <end position="120"/>
    </location>
</feature>
<dbReference type="GeneID" id="85496189"/>
<evidence type="ECO:0000313" key="3">
    <source>
        <dbReference type="Proteomes" id="UP001233271"/>
    </source>
</evidence>
<dbReference type="InterPro" id="IPR036527">
    <property type="entry name" value="SCP2_sterol-bd_dom_sf"/>
</dbReference>
<evidence type="ECO:0000259" key="1">
    <source>
        <dbReference type="Pfam" id="PF02036"/>
    </source>
</evidence>